<accession>A0A4R3YEK5</accession>
<dbReference type="SUPFAM" id="SSF48695">
    <property type="entry name" value="Multiheme cytochromes"/>
    <property type="match status" value="1"/>
</dbReference>
<keyword evidence="2" id="KW-1185">Reference proteome</keyword>
<dbReference type="OrthoDB" id="5296814at2"/>
<dbReference type="Proteomes" id="UP000295367">
    <property type="component" value="Unassembled WGS sequence"/>
</dbReference>
<dbReference type="AlphaFoldDB" id="A0A4R3YEK5"/>
<name>A0A4R3YEK5_9PROT</name>
<reference evidence="1 2" key="1">
    <citation type="submission" date="2019-03" db="EMBL/GenBank/DDBJ databases">
        <title>Genomic Encyclopedia of Type Strains, Phase IV (KMG-IV): sequencing the most valuable type-strain genomes for metagenomic binning, comparative biology and taxonomic classification.</title>
        <authorList>
            <person name="Goeker M."/>
        </authorList>
    </citation>
    <scope>NUCLEOTIDE SEQUENCE [LARGE SCALE GENOMIC DNA]</scope>
    <source>
        <strain evidence="1 2">DSM 100309</strain>
    </source>
</reference>
<organism evidence="1 2">
    <name type="scientific">Sulfurirhabdus autotrophica</name>
    <dbReference type="NCBI Taxonomy" id="1706046"/>
    <lineage>
        <taxon>Bacteria</taxon>
        <taxon>Pseudomonadati</taxon>
        <taxon>Pseudomonadota</taxon>
        <taxon>Betaproteobacteria</taxon>
        <taxon>Nitrosomonadales</taxon>
        <taxon>Sulfuricellaceae</taxon>
        <taxon>Sulfurirhabdus</taxon>
    </lineage>
</organism>
<gene>
    <name evidence="1" type="ORF">EDC63_101282</name>
</gene>
<sequence>MLIRKTLQLGTLIGAIFATGYLLADDHEGGGNRSLPIVSNQKWQAECASCHMLYHPGLLPERSWRKLMGGLDKHFGENASLDKATQQEILQFLATNSADHSGSRRSAKIASSIPAKSVPIRVTETAYFQGKHDEISPATWKSQKIGSQSNCIACHSGAEKGNFSEDNVRIPR</sequence>
<dbReference type="Pfam" id="PF09626">
    <property type="entry name" value="DHC"/>
    <property type="match status" value="1"/>
</dbReference>
<dbReference type="EMBL" id="SMCO01000001">
    <property type="protein sequence ID" value="TCV90312.1"/>
    <property type="molecule type" value="Genomic_DNA"/>
</dbReference>
<dbReference type="RefSeq" id="WP_124947734.1">
    <property type="nucleotide sequence ID" value="NZ_BHVT01000073.1"/>
</dbReference>
<comment type="caution">
    <text evidence="1">The sequence shown here is derived from an EMBL/GenBank/DDBJ whole genome shotgun (WGS) entry which is preliminary data.</text>
</comment>
<proteinExistence type="predicted"/>
<dbReference type="InterPro" id="IPR018588">
    <property type="entry name" value="Dihaem_cytochrome-c"/>
</dbReference>
<protein>
    <submittedName>
        <fullName evidence="1">Diheme cytochrome c</fullName>
    </submittedName>
</protein>
<evidence type="ECO:0000313" key="1">
    <source>
        <dbReference type="EMBL" id="TCV90312.1"/>
    </source>
</evidence>
<dbReference type="InterPro" id="IPR036280">
    <property type="entry name" value="Multihaem_cyt_sf"/>
</dbReference>
<evidence type="ECO:0000313" key="2">
    <source>
        <dbReference type="Proteomes" id="UP000295367"/>
    </source>
</evidence>